<dbReference type="SMART" id="SM00062">
    <property type="entry name" value="PBPb"/>
    <property type="match status" value="1"/>
</dbReference>
<dbReference type="CDD" id="cd13530">
    <property type="entry name" value="PBP2_peptides_like"/>
    <property type="match status" value="1"/>
</dbReference>
<sequence>MTVDMVFGSVSWSQAAKHSMTKITRLLSLMSCLSVAILLAGCANNQMVSASPDILRIAVAPNSPPMIYKSGGEYLGLEADFGRALAAEMGKTPRFIERSWDRLLPSLQTGEVDIVMSNMTVTNERRSYADFTTPYLEVGQMILVRANEFQFYSDPRIIALVEKKIGVEVGTVSEAYVQRTCLKATVVPLKSPDQAIHALASGKIDAFLHDAPVIWSLSSAGAAQGVTMVPTPLGDDELAWAVRRGDSVTLNKANATIAKWKKNGQLSQMVKRWLPIGQ</sequence>
<dbReference type="Gene3D" id="3.40.190.10">
    <property type="entry name" value="Periplasmic binding protein-like II"/>
    <property type="match status" value="2"/>
</dbReference>
<comment type="caution">
    <text evidence="3">The sequence shown here is derived from an EMBL/GenBank/DDBJ whole genome shotgun (WGS) entry which is preliminary data.</text>
</comment>
<dbReference type="EMBL" id="JBHTBS010000014">
    <property type="protein sequence ID" value="MFC7339302.1"/>
    <property type="molecule type" value="Genomic_DNA"/>
</dbReference>
<protein>
    <submittedName>
        <fullName evidence="3">Substrate-binding periplasmic protein</fullName>
    </submittedName>
</protein>
<dbReference type="InterPro" id="IPR001638">
    <property type="entry name" value="Solute-binding_3/MltF_N"/>
</dbReference>
<keyword evidence="1" id="KW-0732">Signal</keyword>
<dbReference type="SUPFAM" id="SSF53850">
    <property type="entry name" value="Periplasmic binding protein-like II"/>
    <property type="match status" value="1"/>
</dbReference>
<name>A0ABW2LEB1_9BACT</name>
<evidence type="ECO:0000256" key="1">
    <source>
        <dbReference type="ARBA" id="ARBA00022729"/>
    </source>
</evidence>
<gene>
    <name evidence="3" type="ORF">ACFQY0_19065</name>
</gene>
<accession>A0ABW2LEB1</accession>
<dbReference type="Pfam" id="PF00497">
    <property type="entry name" value="SBP_bac_3"/>
    <property type="match status" value="1"/>
</dbReference>
<dbReference type="PANTHER" id="PTHR35936">
    <property type="entry name" value="MEMBRANE-BOUND LYTIC MUREIN TRANSGLYCOSYLASE F"/>
    <property type="match status" value="1"/>
</dbReference>
<dbReference type="Proteomes" id="UP001596472">
    <property type="component" value="Unassembled WGS sequence"/>
</dbReference>
<reference evidence="4" key="1">
    <citation type="journal article" date="2019" name="Int. J. Syst. Evol. Microbiol.">
        <title>The Global Catalogue of Microorganisms (GCM) 10K type strain sequencing project: providing services to taxonomists for standard genome sequencing and annotation.</title>
        <authorList>
            <consortium name="The Broad Institute Genomics Platform"/>
            <consortium name="The Broad Institute Genome Sequencing Center for Infectious Disease"/>
            <person name="Wu L."/>
            <person name="Ma J."/>
        </authorList>
    </citation>
    <scope>NUCLEOTIDE SEQUENCE [LARGE SCALE GENOMIC DNA]</scope>
    <source>
        <strain evidence="4">CGMCC 4.1467</strain>
    </source>
</reference>
<feature type="domain" description="Solute-binding protein family 3/N-terminal" evidence="2">
    <location>
        <begin position="54"/>
        <end position="277"/>
    </location>
</feature>
<evidence type="ECO:0000313" key="3">
    <source>
        <dbReference type="EMBL" id="MFC7339302.1"/>
    </source>
</evidence>
<dbReference type="RefSeq" id="WP_379715858.1">
    <property type="nucleotide sequence ID" value="NZ_JBHTBS010000014.1"/>
</dbReference>
<evidence type="ECO:0000259" key="2">
    <source>
        <dbReference type="SMART" id="SM00062"/>
    </source>
</evidence>
<proteinExistence type="predicted"/>
<organism evidence="3 4">
    <name type="scientific">Haloferula chungangensis</name>
    <dbReference type="NCBI Taxonomy" id="1048331"/>
    <lineage>
        <taxon>Bacteria</taxon>
        <taxon>Pseudomonadati</taxon>
        <taxon>Verrucomicrobiota</taxon>
        <taxon>Verrucomicrobiia</taxon>
        <taxon>Verrucomicrobiales</taxon>
        <taxon>Verrucomicrobiaceae</taxon>
        <taxon>Haloferula</taxon>
    </lineage>
</organism>
<evidence type="ECO:0000313" key="4">
    <source>
        <dbReference type="Proteomes" id="UP001596472"/>
    </source>
</evidence>
<dbReference type="PANTHER" id="PTHR35936:SF17">
    <property type="entry name" value="ARGININE-BINDING EXTRACELLULAR PROTEIN ARTP"/>
    <property type="match status" value="1"/>
</dbReference>
<keyword evidence="4" id="KW-1185">Reference proteome</keyword>